<reference evidence="2 5" key="2">
    <citation type="submission" date="2020-08" db="EMBL/GenBank/DDBJ databases">
        <title>Genomic Encyclopedia of Type Strains, Phase IV (KMG-IV): sequencing the most valuable type-strain genomes for metagenomic binning, comparative biology and taxonomic classification.</title>
        <authorList>
            <person name="Goeker M."/>
        </authorList>
    </citation>
    <scope>NUCLEOTIDE SEQUENCE [LARGE SCALE GENOMIC DNA]</scope>
    <source>
        <strain evidence="2 5">DSM 11525</strain>
    </source>
</reference>
<evidence type="ECO:0000256" key="1">
    <source>
        <dbReference type="SAM" id="MobiDB-lite"/>
    </source>
</evidence>
<organism evidence="2 5">
    <name type="scientific">Microbulbifer hydrolyticus</name>
    <dbReference type="NCBI Taxonomy" id="48074"/>
    <lineage>
        <taxon>Bacteria</taxon>
        <taxon>Pseudomonadati</taxon>
        <taxon>Pseudomonadota</taxon>
        <taxon>Gammaproteobacteria</taxon>
        <taxon>Cellvibrionales</taxon>
        <taxon>Microbulbiferaceae</taxon>
        <taxon>Microbulbifer</taxon>
    </lineage>
</organism>
<dbReference type="EMBL" id="JACHHR010000003">
    <property type="protein sequence ID" value="MBB5212509.1"/>
    <property type="molecule type" value="Genomic_DNA"/>
</dbReference>
<dbReference type="EMBL" id="CP047491">
    <property type="protein sequence ID" value="QHQ40136.1"/>
    <property type="molecule type" value="Genomic_DNA"/>
</dbReference>
<evidence type="ECO:0000313" key="5">
    <source>
        <dbReference type="Proteomes" id="UP000563601"/>
    </source>
</evidence>
<evidence type="ECO:0000313" key="4">
    <source>
        <dbReference type="Proteomes" id="UP000464675"/>
    </source>
</evidence>
<gene>
    <name evidence="3" type="ORF">GTQ55_14860</name>
    <name evidence="2" type="ORF">HNQ53_002734</name>
</gene>
<dbReference type="RefSeq" id="WP_161859434.1">
    <property type="nucleotide sequence ID" value="NZ_CP047491.1"/>
</dbReference>
<dbReference type="SUPFAM" id="SSF110997">
    <property type="entry name" value="Sporulation related repeat"/>
    <property type="match status" value="1"/>
</dbReference>
<sequence length="247" mass="27295">MRWIFILLAVANISLFAWFMSNDTPSAVRVAPVVQGDNTASISLVSEVDPAQLASTEPAPRATEQPRPEASAPVQKSAGASEALCTLVGPFDEVYQGEDVARRLQALQVDASLQEIQMQGQMRYWVFLAPLNSSQEAFRKLRELQAAGVDSYVIPKGSLENGISFGIFSEMERAETLTKDLQSRGFAAEFREEPQTYLERWVVLGSGAGGVSPETVADDFWDQLQLDYPDIERRQNLCSEIRSGDEE</sequence>
<dbReference type="OrthoDB" id="6193567at2"/>
<dbReference type="AlphaFoldDB" id="A0A6P1TEQ8"/>
<name>A0A6P1TEQ8_9GAMM</name>
<feature type="region of interest" description="Disordered" evidence="1">
    <location>
        <begin position="53"/>
        <end position="77"/>
    </location>
</feature>
<evidence type="ECO:0000313" key="2">
    <source>
        <dbReference type="EMBL" id="MBB5212509.1"/>
    </source>
</evidence>
<accession>A0A6P1TEQ8</accession>
<dbReference type="InterPro" id="IPR036680">
    <property type="entry name" value="SPOR-like_sf"/>
</dbReference>
<evidence type="ECO:0000313" key="3">
    <source>
        <dbReference type="EMBL" id="QHQ40136.1"/>
    </source>
</evidence>
<protein>
    <recommendedName>
        <fullName evidence="6">SPOR domain-containing protein</fullName>
    </recommendedName>
</protein>
<proteinExistence type="predicted"/>
<keyword evidence="4" id="KW-1185">Reference proteome</keyword>
<dbReference type="Proteomes" id="UP000464675">
    <property type="component" value="Chromosome"/>
</dbReference>
<dbReference type="GO" id="GO:0042834">
    <property type="term" value="F:peptidoglycan binding"/>
    <property type="evidence" value="ECO:0007669"/>
    <property type="project" value="InterPro"/>
</dbReference>
<evidence type="ECO:0008006" key="6">
    <source>
        <dbReference type="Google" id="ProtNLM"/>
    </source>
</evidence>
<dbReference type="Proteomes" id="UP000563601">
    <property type="component" value="Unassembled WGS sequence"/>
</dbReference>
<reference evidence="3 4" key="1">
    <citation type="submission" date="2020-01" db="EMBL/GenBank/DDBJ databases">
        <title>The possibility of degradation of plastic by Microbulbifer hydrolyticus IRE-31.</title>
        <authorList>
            <person name="Liu L."/>
        </authorList>
    </citation>
    <scope>NUCLEOTIDE SEQUENCE [LARGE SCALE GENOMIC DNA]</scope>
    <source>
        <strain evidence="3 4">IRE-31</strain>
    </source>
</reference>